<keyword evidence="1" id="KW-0732">Signal</keyword>
<evidence type="ECO:0000313" key="3">
    <source>
        <dbReference type="Proteomes" id="UP000044602"/>
    </source>
</evidence>
<dbReference type="EMBL" id="CVQH01002224">
    <property type="protein sequence ID" value="CRK09640.1"/>
    <property type="molecule type" value="Genomic_DNA"/>
</dbReference>
<dbReference type="AlphaFoldDB" id="A0A0G4KMD4"/>
<gene>
    <name evidence="2" type="ORF">BN1708_002226</name>
</gene>
<name>A0A0G4KMD4_VERLO</name>
<feature type="signal peptide" evidence="1">
    <location>
        <begin position="1"/>
        <end position="27"/>
    </location>
</feature>
<evidence type="ECO:0008006" key="4">
    <source>
        <dbReference type="Google" id="ProtNLM"/>
    </source>
</evidence>
<sequence length="150" mass="16256">MIASLAPTRRSRLLMTRAFFWVVVSQATPPIVPSHSPARPLVTAPLRAGKSVGEAPSAPGPVPRTCRKGGVVEVWWAPGAGAGLQSYDGWDGNMMTGDTREDSPSCPRELREPMGHKLVRERRKRAPGTGCWDDVESVWHVTGPSSELKC</sequence>
<dbReference type="Proteomes" id="UP000044602">
    <property type="component" value="Unassembled WGS sequence"/>
</dbReference>
<evidence type="ECO:0000256" key="1">
    <source>
        <dbReference type="SAM" id="SignalP"/>
    </source>
</evidence>
<proteinExistence type="predicted"/>
<accession>A0A0G4KMD4</accession>
<organism evidence="2 3">
    <name type="scientific">Verticillium longisporum</name>
    <name type="common">Verticillium dahliae var. longisporum</name>
    <dbReference type="NCBI Taxonomy" id="100787"/>
    <lineage>
        <taxon>Eukaryota</taxon>
        <taxon>Fungi</taxon>
        <taxon>Dikarya</taxon>
        <taxon>Ascomycota</taxon>
        <taxon>Pezizomycotina</taxon>
        <taxon>Sordariomycetes</taxon>
        <taxon>Hypocreomycetidae</taxon>
        <taxon>Glomerellales</taxon>
        <taxon>Plectosphaerellaceae</taxon>
        <taxon>Verticillium</taxon>
    </lineage>
</organism>
<evidence type="ECO:0000313" key="2">
    <source>
        <dbReference type="EMBL" id="CRK09640.1"/>
    </source>
</evidence>
<reference evidence="2 3" key="1">
    <citation type="submission" date="2015-05" db="EMBL/GenBank/DDBJ databases">
        <authorList>
            <person name="Wang D.B."/>
            <person name="Wang M."/>
        </authorList>
    </citation>
    <scope>NUCLEOTIDE SEQUENCE [LARGE SCALE GENOMIC DNA]</scope>
    <source>
        <strain evidence="2">VL1</strain>
    </source>
</reference>
<keyword evidence="3" id="KW-1185">Reference proteome</keyword>
<protein>
    <recommendedName>
        <fullName evidence="4">Secreted protein</fullName>
    </recommendedName>
</protein>
<feature type="chain" id="PRO_5002565266" description="Secreted protein" evidence="1">
    <location>
        <begin position="28"/>
        <end position="150"/>
    </location>
</feature>